<reference evidence="2 3" key="1">
    <citation type="submission" date="2019-12" db="EMBL/GenBank/DDBJ databases">
        <authorList>
            <person name="Lee S.D."/>
        </authorList>
    </citation>
    <scope>NUCLEOTIDE SEQUENCE [LARGE SCALE GENOMIC DNA]</scope>
    <source>
        <strain evidence="2 3">GH3-10</strain>
    </source>
</reference>
<dbReference type="AlphaFoldDB" id="A0A844XF81"/>
<comment type="similarity">
    <text evidence="1">Belongs to the UPF0311 family.</text>
</comment>
<dbReference type="RefSeq" id="WP_160486240.1">
    <property type="nucleotide sequence ID" value="NZ_WUBR01000002.1"/>
</dbReference>
<evidence type="ECO:0000256" key="1">
    <source>
        <dbReference type="HAMAP-Rule" id="MF_00775"/>
    </source>
</evidence>
<dbReference type="Proteomes" id="UP000461409">
    <property type="component" value="Unassembled WGS sequence"/>
</dbReference>
<protein>
    <recommendedName>
        <fullName evidence="1">UPF0311 protein GRF63_12190</fullName>
    </recommendedName>
</protein>
<comment type="caution">
    <text evidence="2">The sequence shown here is derived from an EMBL/GenBank/DDBJ whole genome shotgun (WGS) entry which is preliminary data.</text>
</comment>
<reference evidence="2 3" key="2">
    <citation type="submission" date="2020-02" db="EMBL/GenBank/DDBJ databases">
        <title>Erythrobacter dongmakensis sp. nov., isolated from a tidal mudflat.</title>
        <authorList>
            <person name="Kim I.S."/>
        </authorList>
    </citation>
    <scope>NUCLEOTIDE SEQUENCE [LARGE SCALE GENOMIC DNA]</scope>
    <source>
        <strain evidence="2 3">GH3-10</strain>
    </source>
</reference>
<accession>A0A844XF81</accession>
<organism evidence="2 3">
    <name type="scientific">Aurantiacibacter rhizosphaerae</name>
    <dbReference type="NCBI Taxonomy" id="2691582"/>
    <lineage>
        <taxon>Bacteria</taxon>
        <taxon>Pseudomonadati</taxon>
        <taxon>Pseudomonadota</taxon>
        <taxon>Alphaproteobacteria</taxon>
        <taxon>Sphingomonadales</taxon>
        <taxon>Erythrobacteraceae</taxon>
        <taxon>Aurantiacibacter</taxon>
    </lineage>
</organism>
<gene>
    <name evidence="2" type="ORF">GRF63_12190</name>
</gene>
<evidence type="ECO:0000313" key="3">
    <source>
        <dbReference type="Proteomes" id="UP000461409"/>
    </source>
</evidence>
<dbReference type="HAMAP" id="MF_00775">
    <property type="entry name" value="UPF0311"/>
    <property type="match status" value="1"/>
</dbReference>
<evidence type="ECO:0000313" key="2">
    <source>
        <dbReference type="EMBL" id="MWV28666.1"/>
    </source>
</evidence>
<dbReference type="Pfam" id="PF11578">
    <property type="entry name" value="DUF3237"/>
    <property type="match status" value="1"/>
</dbReference>
<proteinExistence type="inferred from homology"/>
<dbReference type="InterPro" id="IPR020915">
    <property type="entry name" value="UPF0311"/>
</dbReference>
<name>A0A844XF81_9SPHN</name>
<dbReference type="EMBL" id="WUBR01000002">
    <property type="protein sequence ID" value="MWV28666.1"/>
    <property type="molecule type" value="Genomic_DNA"/>
</dbReference>
<dbReference type="Gene3D" id="2.40.160.20">
    <property type="match status" value="1"/>
</dbReference>
<dbReference type="PANTHER" id="PTHR37315:SF1">
    <property type="entry name" value="UPF0311 PROTEIN BLR7842"/>
    <property type="match status" value="1"/>
</dbReference>
<dbReference type="PANTHER" id="PTHR37315">
    <property type="entry name" value="UPF0311 PROTEIN BLR7842"/>
    <property type="match status" value="1"/>
</dbReference>
<sequence length="159" mass="17717">MKSFVDVELEHAFDIRVFFGSDRTIFGPLPGTTTQQGYTPPIGGEITGPLLQGEVVPHSGADYATVRADGTIELRAHYLLKASDGTLIYINNLGYLNVAKMGSEQKNDQGLVQPDYFRMTPYFRCPEGPHDWLTRTCIVGGGERRTDPDHSLFRYYKVG</sequence>
<keyword evidence="3" id="KW-1185">Reference proteome</keyword>